<dbReference type="InterPro" id="IPR013325">
    <property type="entry name" value="RNA_pol_sigma_r2"/>
</dbReference>
<keyword evidence="10" id="KW-1185">Reference proteome</keyword>
<protein>
    <recommendedName>
        <fullName evidence="6">RNA polymerase sigma factor</fullName>
    </recommendedName>
</protein>
<dbReference type="InterPro" id="IPR036388">
    <property type="entry name" value="WH-like_DNA-bd_sf"/>
</dbReference>
<comment type="similarity">
    <text evidence="1 6">Belongs to the sigma-70 factor family. ECF subfamily.</text>
</comment>
<keyword evidence="4 6" id="KW-0238">DNA-binding</keyword>
<dbReference type="GO" id="GO:0016987">
    <property type="term" value="F:sigma factor activity"/>
    <property type="evidence" value="ECO:0007669"/>
    <property type="project" value="UniProtKB-KW"/>
</dbReference>
<organism evidence="9 10">
    <name type="scientific">Rosistilla ulvae</name>
    <dbReference type="NCBI Taxonomy" id="1930277"/>
    <lineage>
        <taxon>Bacteria</taxon>
        <taxon>Pseudomonadati</taxon>
        <taxon>Planctomycetota</taxon>
        <taxon>Planctomycetia</taxon>
        <taxon>Pirellulales</taxon>
        <taxon>Pirellulaceae</taxon>
        <taxon>Rosistilla</taxon>
    </lineage>
</organism>
<dbReference type="PANTHER" id="PTHR43133:SF51">
    <property type="entry name" value="RNA POLYMERASE SIGMA FACTOR"/>
    <property type="match status" value="1"/>
</dbReference>
<keyword evidence="3 6" id="KW-0731">Sigma factor</keyword>
<dbReference type="InterPro" id="IPR039425">
    <property type="entry name" value="RNA_pol_sigma-70-like"/>
</dbReference>
<dbReference type="AlphaFoldDB" id="A0A517M5G5"/>
<dbReference type="PANTHER" id="PTHR43133">
    <property type="entry name" value="RNA POLYMERASE ECF-TYPE SIGMA FACTO"/>
    <property type="match status" value="1"/>
</dbReference>
<evidence type="ECO:0000313" key="9">
    <source>
        <dbReference type="EMBL" id="QDS90115.1"/>
    </source>
</evidence>
<dbReference type="InterPro" id="IPR013324">
    <property type="entry name" value="RNA_pol_sigma_r3/r4-like"/>
</dbReference>
<dbReference type="InterPro" id="IPR007627">
    <property type="entry name" value="RNA_pol_sigma70_r2"/>
</dbReference>
<dbReference type="NCBIfam" id="TIGR02937">
    <property type="entry name" value="sigma70-ECF"/>
    <property type="match status" value="1"/>
</dbReference>
<dbReference type="GO" id="GO:0003677">
    <property type="term" value="F:DNA binding"/>
    <property type="evidence" value="ECO:0007669"/>
    <property type="project" value="UniProtKB-KW"/>
</dbReference>
<gene>
    <name evidence="9" type="primary">sigW_4</name>
    <name evidence="9" type="ORF">EC9_43190</name>
</gene>
<dbReference type="Pfam" id="PF04542">
    <property type="entry name" value="Sigma70_r2"/>
    <property type="match status" value="1"/>
</dbReference>
<evidence type="ECO:0000256" key="3">
    <source>
        <dbReference type="ARBA" id="ARBA00023082"/>
    </source>
</evidence>
<evidence type="ECO:0000256" key="6">
    <source>
        <dbReference type="RuleBase" id="RU000716"/>
    </source>
</evidence>
<dbReference type="CDD" id="cd06171">
    <property type="entry name" value="Sigma70_r4"/>
    <property type="match status" value="1"/>
</dbReference>
<feature type="domain" description="RNA polymerase sigma-70 region 2" evidence="7">
    <location>
        <begin position="59"/>
        <end position="125"/>
    </location>
</feature>
<dbReference type="InterPro" id="IPR014284">
    <property type="entry name" value="RNA_pol_sigma-70_dom"/>
</dbReference>
<reference evidence="9 10" key="1">
    <citation type="submission" date="2019-02" db="EMBL/GenBank/DDBJ databases">
        <title>Deep-cultivation of Planctomycetes and their phenomic and genomic characterization uncovers novel biology.</title>
        <authorList>
            <person name="Wiegand S."/>
            <person name="Jogler M."/>
            <person name="Boedeker C."/>
            <person name="Pinto D."/>
            <person name="Vollmers J."/>
            <person name="Rivas-Marin E."/>
            <person name="Kohn T."/>
            <person name="Peeters S.H."/>
            <person name="Heuer A."/>
            <person name="Rast P."/>
            <person name="Oberbeckmann S."/>
            <person name="Bunk B."/>
            <person name="Jeske O."/>
            <person name="Meyerdierks A."/>
            <person name="Storesund J.E."/>
            <person name="Kallscheuer N."/>
            <person name="Luecker S."/>
            <person name="Lage O.M."/>
            <person name="Pohl T."/>
            <person name="Merkel B.J."/>
            <person name="Hornburger P."/>
            <person name="Mueller R.-W."/>
            <person name="Bruemmer F."/>
            <person name="Labrenz M."/>
            <person name="Spormann A.M."/>
            <person name="Op den Camp H."/>
            <person name="Overmann J."/>
            <person name="Amann R."/>
            <person name="Jetten M.S.M."/>
            <person name="Mascher T."/>
            <person name="Medema M.H."/>
            <person name="Devos D.P."/>
            <person name="Kaster A.-K."/>
            <person name="Ovreas L."/>
            <person name="Rohde M."/>
            <person name="Galperin M.Y."/>
            <person name="Jogler C."/>
        </authorList>
    </citation>
    <scope>NUCLEOTIDE SEQUENCE [LARGE SCALE GENOMIC DNA]</scope>
    <source>
        <strain evidence="9 10">EC9</strain>
    </source>
</reference>
<evidence type="ECO:0000259" key="7">
    <source>
        <dbReference type="Pfam" id="PF04542"/>
    </source>
</evidence>
<proteinExistence type="inferred from homology"/>
<dbReference type="PROSITE" id="PS01063">
    <property type="entry name" value="SIGMA70_ECF"/>
    <property type="match status" value="1"/>
</dbReference>
<dbReference type="EMBL" id="CP036261">
    <property type="protein sequence ID" value="QDS90115.1"/>
    <property type="molecule type" value="Genomic_DNA"/>
</dbReference>
<dbReference type="InterPro" id="IPR013249">
    <property type="entry name" value="RNA_pol_sigma70_r4_t2"/>
</dbReference>
<accession>A0A517M5G5</accession>
<dbReference type="Gene3D" id="1.10.1740.10">
    <property type="match status" value="1"/>
</dbReference>
<evidence type="ECO:0000313" key="10">
    <source>
        <dbReference type="Proteomes" id="UP000319557"/>
    </source>
</evidence>
<dbReference type="KEGG" id="ruv:EC9_43190"/>
<name>A0A517M5G5_9BACT</name>
<keyword evidence="5 6" id="KW-0804">Transcription</keyword>
<dbReference type="GO" id="GO:0006352">
    <property type="term" value="P:DNA-templated transcription initiation"/>
    <property type="evidence" value="ECO:0007669"/>
    <property type="project" value="InterPro"/>
</dbReference>
<dbReference type="Pfam" id="PF08281">
    <property type="entry name" value="Sigma70_r4_2"/>
    <property type="match status" value="1"/>
</dbReference>
<dbReference type="SUPFAM" id="SSF88946">
    <property type="entry name" value="Sigma2 domain of RNA polymerase sigma factors"/>
    <property type="match status" value="1"/>
</dbReference>
<dbReference type="SUPFAM" id="SSF88659">
    <property type="entry name" value="Sigma3 and sigma4 domains of RNA polymerase sigma factors"/>
    <property type="match status" value="1"/>
</dbReference>
<evidence type="ECO:0000256" key="1">
    <source>
        <dbReference type="ARBA" id="ARBA00010641"/>
    </source>
</evidence>
<dbReference type="InterPro" id="IPR000838">
    <property type="entry name" value="RNA_pol_sigma70_ECF_CS"/>
</dbReference>
<feature type="domain" description="RNA polymerase sigma factor 70 region 4 type 2" evidence="8">
    <location>
        <begin position="158"/>
        <end position="210"/>
    </location>
</feature>
<dbReference type="Gene3D" id="1.10.10.10">
    <property type="entry name" value="Winged helix-like DNA-binding domain superfamily/Winged helix DNA-binding domain"/>
    <property type="match status" value="1"/>
</dbReference>
<evidence type="ECO:0000259" key="8">
    <source>
        <dbReference type="Pfam" id="PF08281"/>
    </source>
</evidence>
<keyword evidence="2 6" id="KW-0805">Transcription regulation</keyword>
<evidence type="ECO:0000256" key="2">
    <source>
        <dbReference type="ARBA" id="ARBA00023015"/>
    </source>
</evidence>
<evidence type="ECO:0000256" key="5">
    <source>
        <dbReference type="ARBA" id="ARBA00023163"/>
    </source>
</evidence>
<sequence>MTNRRVPVRERLFRQKTMYESPSMQSTMSSTILEIQLMSVPELITAAKLGDTNAYAEVVVRYQDRLYGAMRHHVGCPILAEDIVQDAFVRAYIHLGSFRQESEFYTWLYRIALNARRSYTEKQRRWVPIESATESDRRHGRQIEESPSAAIERSESCEQVRQAMKRLDDSFQEVLVLREFEGHDYQKIAEILKICVGTVRSRLSRARSQLRRELSAYEQSIN</sequence>
<dbReference type="Proteomes" id="UP000319557">
    <property type="component" value="Chromosome"/>
</dbReference>
<evidence type="ECO:0000256" key="4">
    <source>
        <dbReference type="ARBA" id="ARBA00023125"/>
    </source>
</evidence>